<evidence type="ECO:0000313" key="1">
    <source>
        <dbReference type="EMBL" id="MBF7982119.1"/>
    </source>
</evidence>
<reference evidence="1 2" key="1">
    <citation type="submission" date="2020-11" db="EMBL/GenBank/DDBJ databases">
        <title>Taxonomic investigation of Rahnella strains.</title>
        <authorList>
            <person name="Lee S.D."/>
        </authorList>
    </citation>
    <scope>NUCLEOTIDE SEQUENCE [LARGE SCALE GENOMIC DNA]</scope>
    <source>
        <strain evidence="1 2">SAP-17</strain>
    </source>
</reference>
<name>A0ABS0EAK3_9GAMM</name>
<keyword evidence="2" id="KW-1185">Reference proteome</keyword>
<accession>A0ABS0EAK3</accession>
<sequence>MSVQNFEFHLENSQFLYGRIEDINGAFYISSSHITAIETPLPKVALFNIPVQSLPSAIFAFEELIKHVVNNTKKDNLRLVRDVDPCAHIDVQEQKNILNKCYTPREIPVQPHV</sequence>
<proteinExistence type="predicted"/>
<organism evidence="1 2">
    <name type="scientific">Rahnella laticis</name>
    <dbReference type="NCBI Taxonomy" id="2787622"/>
    <lineage>
        <taxon>Bacteria</taxon>
        <taxon>Pseudomonadati</taxon>
        <taxon>Pseudomonadota</taxon>
        <taxon>Gammaproteobacteria</taxon>
        <taxon>Enterobacterales</taxon>
        <taxon>Yersiniaceae</taxon>
        <taxon>Rahnella</taxon>
    </lineage>
</organism>
<dbReference type="EMBL" id="JADOBI010000013">
    <property type="protein sequence ID" value="MBF7982119.1"/>
    <property type="molecule type" value="Genomic_DNA"/>
</dbReference>
<protein>
    <submittedName>
        <fullName evidence="1">Uncharacterized protein</fullName>
    </submittedName>
</protein>
<comment type="caution">
    <text evidence="1">The sequence shown here is derived from an EMBL/GenBank/DDBJ whole genome shotgun (WGS) entry which is preliminary data.</text>
</comment>
<evidence type="ECO:0000313" key="2">
    <source>
        <dbReference type="Proteomes" id="UP000636811"/>
    </source>
</evidence>
<dbReference type="Proteomes" id="UP000636811">
    <property type="component" value="Unassembled WGS sequence"/>
</dbReference>
<dbReference type="RefSeq" id="WP_195815971.1">
    <property type="nucleotide sequence ID" value="NZ_JADOBI010000013.1"/>
</dbReference>
<gene>
    <name evidence="1" type="ORF">IV433_22165</name>
</gene>